<dbReference type="KEGG" id="lnn:F0161_03760"/>
<dbReference type="RefSeq" id="WP_150203754.1">
    <property type="nucleotide sequence ID" value="NZ_CP043939.1"/>
</dbReference>
<name>A0A5P1X103_9LACO</name>
<dbReference type="InterPro" id="IPR012347">
    <property type="entry name" value="Ferritin-like"/>
</dbReference>
<accession>A0A5P1X103</accession>
<keyword evidence="3" id="KW-1185">Reference proteome</keyword>
<protein>
    <submittedName>
        <fullName evidence="2">DNA starvation/stationary phase protection protein</fullName>
    </submittedName>
</protein>
<reference evidence="2 3" key="1">
    <citation type="submission" date="2019-09" db="EMBL/GenBank/DDBJ databases">
        <title>Complete Genome Sequence of Lactobacillus nenjiangensis SH-Y15, isolated from sauerkraut.</title>
        <authorList>
            <person name="Yang H."/>
        </authorList>
    </citation>
    <scope>NUCLEOTIDE SEQUENCE [LARGE SCALE GENOMIC DNA]</scope>
    <source>
        <strain evidence="2 3">SH-Y15</strain>
    </source>
</reference>
<sequence length="182" mass="20624">MTDVETQYAAELKQADIDHHKPTAGAMTGHILSNLFINNVKLHQTSWYLKGLESVQLKALYQELIEQGRTNYDQLAAILLDENELPPSTVDEYVKYSMLEEDAKNKYLSATDLVDITAHDYATQNMFIDRAIVLAQKETRPAMAVFLTNLRGQNNHAIQTLQAILGKQAWDDLVEIDDDDED</sequence>
<evidence type="ECO:0000259" key="1">
    <source>
        <dbReference type="Pfam" id="PF00210"/>
    </source>
</evidence>
<dbReference type="EMBL" id="CP043939">
    <property type="protein sequence ID" value="QER67075.1"/>
    <property type="molecule type" value="Genomic_DNA"/>
</dbReference>
<dbReference type="OrthoDB" id="9797023at2"/>
<dbReference type="InterPro" id="IPR008331">
    <property type="entry name" value="Ferritin_DPS_dom"/>
</dbReference>
<evidence type="ECO:0000313" key="2">
    <source>
        <dbReference type="EMBL" id="QER67075.1"/>
    </source>
</evidence>
<gene>
    <name evidence="2" type="ORF">F0161_03760</name>
</gene>
<dbReference type="AlphaFoldDB" id="A0A5P1X103"/>
<dbReference type="SUPFAM" id="SSF47240">
    <property type="entry name" value="Ferritin-like"/>
    <property type="match status" value="1"/>
</dbReference>
<dbReference type="Pfam" id="PF00210">
    <property type="entry name" value="Ferritin"/>
    <property type="match status" value="1"/>
</dbReference>
<evidence type="ECO:0000313" key="3">
    <source>
        <dbReference type="Proteomes" id="UP000325295"/>
    </source>
</evidence>
<dbReference type="InterPro" id="IPR009078">
    <property type="entry name" value="Ferritin-like_SF"/>
</dbReference>
<proteinExistence type="predicted"/>
<feature type="domain" description="Ferritin/DPS" evidence="1">
    <location>
        <begin position="31"/>
        <end position="167"/>
    </location>
</feature>
<organism evidence="2 3">
    <name type="scientific">Paucilactobacillus nenjiangensis</name>
    <dbReference type="NCBI Taxonomy" id="1296540"/>
    <lineage>
        <taxon>Bacteria</taxon>
        <taxon>Bacillati</taxon>
        <taxon>Bacillota</taxon>
        <taxon>Bacilli</taxon>
        <taxon>Lactobacillales</taxon>
        <taxon>Lactobacillaceae</taxon>
        <taxon>Paucilactobacillus</taxon>
    </lineage>
</organism>
<dbReference type="GO" id="GO:0008199">
    <property type="term" value="F:ferric iron binding"/>
    <property type="evidence" value="ECO:0007669"/>
    <property type="project" value="InterPro"/>
</dbReference>
<dbReference type="Gene3D" id="1.20.1260.10">
    <property type="match status" value="1"/>
</dbReference>
<dbReference type="Proteomes" id="UP000325295">
    <property type="component" value="Chromosome"/>
</dbReference>